<dbReference type="EMBL" id="JAQQBS010000001">
    <property type="protein sequence ID" value="KAK0176649.1"/>
    <property type="molecule type" value="Genomic_DNA"/>
</dbReference>
<evidence type="ECO:0000256" key="10">
    <source>
        <dbReference type="ARBA" id="ARBA00023004"/>
    </source>
</evidence>
<evidence type="ECO:0000256" key="7">
    <source>
        <dbReference type="ARBA" id="ARBA00022824"/>
    </source>
</evidence>
<evidence type="ECO:0000256" key="4">
    <source>
        <dbReference type="ARBA" id="ARBA00010617"/>
    </source>
</evidence>
<comment type="subcellular location">
    <subcellularLocation>
        <location evidence="3">Endoplasmic reticulum membrane</location>
        <topology evidence="3">Peripheral membrane protein</topology>
    </subcellularLocation>
    <subcellularLocation>
        <location evidence="2">Microsome membrane</location>
        <topology evidence="2">Peripheral membrane protein</topology>
    </subcellularLocation>
</comment>
<dbReference type="InterPro" id="IPR036396">
    <property type="entry name" value="Cyt_P450_sf"/>
</dbReference>
<evidence type="ECO:0008006" key="18">
    <source>
        <dbReference type="Google" id="ProtNLM"/>
    </source>
</evidence>
<keyword evidence="7" id="KW-0256">Endoplasmic reticulum</keyword>
<dbReference type="GO" id="GO:0016705">
    <property type="term" value="F:oxidoreductase activity, acting on paired donors, with incorporation or reduction of molecular oxygen"/>
    <property type="evidence" value="ECO:0007669"/>
    <property type="project" value="InterPro"/>
</dbReference>
<name>A0AA39KWS7_9HYME</name>
<keyword evidence="12 15" id="KW-0472">Membrane</keyword>
<dbReference type="PRINTS" id="PR00385">
    <property type="entry name" value="P450"/>
</dbReference>
<comment type="cofactor">
    <cofactor evidence="1 13">
        <name>heme</name>
        <dbReference type="ChEBI" id="CHEBI:30413"/>
    </cofactor>
</comment>
<evidence type="ECO:0000256" key="5">
    <source>
        <dbReference type="ARBA" id="ARBA00022617"/>
    </source>
</evidence>
<evidence type="ECO:0000256" key="8">
    <source>
        <dbReference type="ARBA" id="ARBA00022848"/>
    </source>
</evidence>
<evidence type="ECO:0000313" key="17">
    <source>
        <dbReference type="Proteomes" id="UP001168990"/>
    </source>
</evidence>
<dbReference type="PROSITE" id="PS00086">
    <property type="entry name" value="CYTOCHROME_P450"/>
    <property type="match status" value="1"/>
</dbReference>
<dbReference type="PANTHER" id="PTHR24292">
    <property type="entry name" value="CYTOCHROME P450"/>
    <property type="match status" value="1"/>
</dbReference>
<accession>A0AA39KWS7</accession>
<keyword evidence="15" id="KW-1133">Transmembrane helix</keyword>
<dbReference type="Pfam" id="PF00067">
    <property type="entry name" value="p450"/>
    <property type="match status" value="1"/>
</dbReference>
<organism evidence="16 17">
    <name type="scientific">Microctonus aethiopoides</name>
    <dbReference type="NCBI Taxonomy" id="144406"/>
    <lineage>
        <taxon>Eukaryota</taxon>
        <taxon>Metazoa</taxon>
        <taxon>Ecdysozoa</taxon>
        <taxon>Arthropoda</taxon>
        <taxon>Hexapoda</taxon>
        <taxon>Insecta</taxon>
        <taxon>Pterygota</taxon>
        <taxon>Neoptera</taxon>
        <taxon>Endopterygota</taxon>
        <taxon>Hymenoptera</taxon>
        <taxon>Apocrita</taxon>
        <taxon>Ichneumonoidea</taxon>
        <taxon>Braconidae</taxon>
        <taxon>Euphorinae</taxon>
        <taxon>Microctonus</taxon>
    </lineage>
</organism>
<evidence type="ECO:0000256" key="15">
    <source>
        <dbReference type="SAM" id="Phobius"/>
    </source>
</evidence>
<dbReference type="GO" id="GO:0004497">
    <property type="term" value="F:monooxygenase activity"/>
    <property type="evidence" value="ECO:0007669"/>
    <property type="project" value="UniProtKB-KW"/>
</dbReference>
<feature type="transmembrane region" description="Helical" evidence="15">
    <location>
        <begin position="6"/>
        <end position="23"/>
    </location>
</feature>
<dbReference type="SUPFAM" id="SSF48264">
    <property type="entry name" value="Cytochrome P450"/>
    <property type="match status" value="1"/>
</dbReference>
<protein>
    <recommendedName>
        <fullName evidence="18">Cytochrome P450</fullName>
    </recommendedName>
</protein>
<gene>
    <name evidence="16" type="ORF">PV328_000765</name>
</gene>
<evidence type="ECO:0000256" key="11">
    <source>
        <dbReference type="ARBA" id="ARBA00023033"/>
    </source>
</evidence>
<dbReference type="GO" id="GO:0020037">
    <property type="term" value="F:heme binding"/>
    <property type="evidence" value="ECO:0007669"/>
    <property type="project" value="InterPro"/>
</dbReference>
<keyword evidence="17" id="KW-1185">Reference proteome</keyword>
<comment type="caution">
    <text evidence="16">The sequence shown here is derived from an EMBL/GenBank/DDBJ whole genome shotgun (WGS) entry which is preliminary data.</text>
</comment>
<comment type="similarity">
    <text evidence="4 14">Belongs to the cytochrome P450 family.</text>
</comment>
<keyword evidence="6 13" id="KW-0479">Metal-binding</keyword>
<feature type="binding site" description="axial binding residue" evidence="13">
    <location>
        <position position="449"/>
    </location>
    <ligand>
        <name>heme</name>
        <dbReference type="ChEBI" id="CHEBI:30413"/>
    </ligand>
    <ligandPart>
        <name>Fe</name>
        <dbReference type="ChEBI" id="CHEBI:18248"/>
    </ligandPart>
</feature>
<evidence type="ECO:0000256" key="14">
    <source>
        <dbReference type="RuleBase" id="RU000461"/>
    </source>
</evidence>
<evidence type="ECO:0000256" key="3">
    <source>
        <dbReference type="ARBA" id="ARBA00004406"/>
    </source>
</evidence>
<keyword evidence="9 14" id="KW-0560">Oxidoreductase</keyword>
<dbReference type="Proteomes" id="UP001168990">
    <property type="component" value="Unassembled WGS sequence"/>
</dbReference>
<reference evidence="16" key="2">
    <citation type="submission" date="2023-03" db="EMBL/GenBank/DDBJ databases">
        <authorList>
            <person name="Inwood S.N."/>
            <person name="Skelly J.G."/>
            <person name="Guhlin J."/>
            <person name="Harrop T.W.R."/>
            <person name="Goldson S.G."/>
            <person name="Dearden P.K."/>
        </authorList>
    </citation>
    <scope>NUCLEOTIDE SEQUENCE</scope>
    <source>
        <strain evidence="16">Irish</strain>
        <tissue evidence="16">Whole body</tissue>
    </source>
</reference>
<dbReference type="GO" id="GO:0005789">
    <property type="term" value="C:endoplasmic reticulum membrane"/>
    <property type="evidence" value="ECO:0007669"/>
    <property type="project" value="UniProtKB-SubCell"/>
</dbReference>
<dbReference type="GO" id="GO:0005506">
    <property type="term" value="F:iron ion binding"/>
    <property type="evidence" value="ECO:0007669"/>
    <property type="project" value="InterPro"/>
</dbReference>
<keyword evidence="5 13" id="KW-0349">Heme</keyword>
<dbReference type="Gene3D" id="1.10.630.10">
    <property type="entry name" value="Cytochrome P450"/>
    <property type="match status" value="1"/>
</dbReference>
<keyword evidence="15" id="KW-0812">Transmembrane</keyword>
<dbReference type="FunFam" id="1.10.630.10:FF:000182">
    <property type="entry name" value="Cytochrome P450 3A4"/>
    <property type="match status" value="1"/>
</dbReference>
<keyword evidence="8" id="KW-0492">Microsome</keyword>
<evidence type="ECO:0000313" key="16">
    <source>
        <dbReference type="EMBL" id="KAK0176649.1"/>
    </source>
</evidence>
<evidence type="ECO:0000256" key="9">
    <source>
        <dbReference type="ARBA" id="ARBA00023002"/>
    </source>
</evidence>
<proteinExistence type="inferred from homology"/>
<dbReference type="PRINTS" id="PR00463">
    <property type="entry name" value="EP450I"/>
</dbReference>
<dbReference type="AlphaFoldDB" id="A0AA39KWS7"/>
<reference evidence="16" key="1">
    <citation type="journal article" date="2023" name="bioRxiv">
        <title>Scaffold-level genome assemblies of two parasitoid biocontrol wasps reveal the parthenogenesis mechanism and an associated novel virus.</title>
        <authorList>
            <person name="Inwood S."/>
            <person name="Skelly J."/>
            <person name="Guhlin J."/>
            <person name="Harrop T."/>
            <person name="Goldson S."/>
            <person name="Dearden P."/>
        </authorList>
    </citation>
    <scope>NUCLEOTIDE SEQUENCE</scope>
    <source>
        <strain evidence="16">Irish</strain>
        <tissue evidence="16">Whole body</tissue>
    </source>
</reference>
<dbReference type="PANTHER" id="PTHR24292:SF54">
    <property type="entry name" value="CYP9F3-RELATED"/>
    <property type="match status" value="1"/>
</dbReference>
<evidence type="ECO:0000256" key="12">
    <source>
        <dbReference type="ARBA" id="ARBA00023136"/>
    </source>
</evidence>
<dbReference type="CDD" id="cd11056">
    <property type="entry name" value="CYP6-like"/>
    <property type="match status" value="1"/>
</dbReference>
<dbReference type="InterPro" id="IPR050476">
    <property type="entry name" value="Insect_CytP450_Detox"/>
</dbReference>
<sequence>MDVFYLLLSTILCILLYIIYRFLTRKQDHWDKFGIPTVRNSVPYFGYVWPILMQRKSSGEIYHEIHESMPNCSMVGMYNCGEPELFLRDPDLIKSVMQTNFSNFQINGLQFNLELDPLLKRNPFVNVGEKWKNERAVLTNTMSTSKLRNMTVIIKEVSEKFLKYLNKNIKQNNNVWEAEVQTLFAKFTGEVVAGVGFGLDGQCFIKDTGTFVDMGSKIFEPTKLTALKQFITLFLPSLAKILGTGLLPKEFDTYCRCVVSDVLKARKQTGLRGNDFIQQICDLYKTENGEIDEDFVTCHATSFFLDGYLTSSYTLSRVAYHLSIYPDVQNKLRDEVKEILEKHKGTLTYDAIQDMKYMDLVIKESMRMSPVLSSLQKICSAEFKLVGYDGIEYVIKPGSKVIMCPSALHLDSKYWDNPEEFQPERFDDEHKNDFHKFVYLPFGGGPRICVGMRMAMIQMKYAISTLINNYSVTLSSKTKVPFAFDPVGIMNIPKGGIWLNIKPL</sequence>
<evidence type="ECO:0000256" key="13">
    <source>
        <dbReference type="PIRSR" id="PIRSR602401-1"/>
    </source>
</evidence>
<dbReference type="InterPro" id="IPR017972">
    <property type="entry name" value="Cyt_P450_CS"/>
</dbReference>
<dbReference type="InterPro" id="IPR001128">
    <property type="entry name" value="Cyt_P450"/>
</dbReference>
<dbReference type="InterPro" id="IPR002401">
    <property type="entry name" value="Cyt_P450_E_grp-I"/>
</dbReference>
<evidence type="ECO:0000256" key="1">
    <source>
        <dbReference type="ARBA" id="ARBA00001971"/>
    </source>
</evidence>
<evidence type="ECO:0000256" key="2">
    <source>
        <dbReference type="ARBA" id="ARBA00004174"/>
    </source>
</evidence>
<keyword evidence="11 14" id="KW-0503">Monooxygenase</keyword>
<keyword evidence="10 13" id="KW-0408">Iron</keyword>
<evidence type="ECO:0000256" key="6">
    <source>
        <dbReference type="ARBA" id="ARBA00022723"/>
    </source>
</evidence>